<keyword evidence="2" id="KW-1185">Reference proteome</keyword>
<comment type="caution">
    <text evidence="1">The sequence shown here is derived from an EMBL/GenBank/DDBJ whole genome shotgun (WGS) entry which is preliminary data.</text>
</comment>
<organism evidence="1 2">
    <name type="scientific">Camellia lanceoleosa</name>
    <dbReference type="NCBI Taxonomy" id="1840588"/>
    <lineage>
        <taxon>Eukaryota</taxon>
        <taxon>Viridiplantae</taxon>
        <taxon>Streptophyta</taxon>
        <taxon>Embryophyta</taxon>
        <taxon>Tracheophyta</taxon>
        <taxon>Spermatophyta</taxon>
        <taxon>Magnoliopsida</taxon>
        <taxon>eudicotyledons</taxon>
        <taxon>Gunneridae</taxon>
        <taxon>Pentapetalae</taxon>
        <taxon>asterids</taxon>
        <taxon>Ericales</taxon>
        <taxon>Theaceae</taxon>
        <taxon>Camellia</taxon>
    </lineage>
</organism>
<proteinExistence type="predicted"/>
<sequence>MATVANNSQVQPSSHSYNIDSSKLASSSATSSPSASLLYTKEFELIDKELSTLEELILVESIVPHQTSCALGKMRINY</sequence>
<dbReference type="Proteomes" id="UP001060215">
    <property type="component" value="Chromosome 13"/>
</dbReference>
<evidence type="ECO:0000313" key="2">
    <source>
        <dbReference type="Proteomes" id="UP001060215"/>
    </source>
</evidence>
<accession>A0ACC0FU84</accession>
<protein>
    <submittedName>
        <fullName evidence="1">Uncharacterized protein</fullName>
    </submittedName>
</protein>
<name>A0ACC0FU84_9ERIC</name>
<gene>
    <name evidence="1" type="ORF">LOK49_LG12G00932</name>
</gene>
<dbReference type="EMBL" id="CM045770">
    <property type="protein sequence ID" value="KAI7992337.1"/>
    <property type="molecule type" value="Genomic_DNA"/>
</dbReference>
<evidence type="ECO:0000313" key="1">
    <source>
        <dbReference type="EMBL" id="KAI7992337.1"/>
    </source>
</evidence>
<reference evidence="1 2" key="1">
    <citation type="journal article" date="2022" name="Plant J.">
        <title>Chromosome-level genome of Camellia lanceoleosa provides a valuable resource for understanding genome evolution and self-incompatibility.</title>
        <authorList>
            <person name="Gong W."/>
            <person name="Xiao S."/>
            <person name="Wang L."/>
            <person name="Liao Z."/>
            <person name="Chang Y."/>
            <person name="Mo W."/>
            <person name="Hu G."/>
            <person name="Li W."/>
            <person name="Zhao G."/>
            <person name="Zhu H."/>
            <person name="Hu X."/>
            <person name="Ji K."/>
            <person name="Xiang X."/>
            <person name="Song Q."/>
            <person name="Yuan D."/>
            <person name="Jin S."/>
            <person name="Zhang L."/>
        </authorList>
    </citation>
    <scope>NUCLEOTIDE SEQUENCE [LARGE SCALE GENOMIC DNA]</scope>
    <source>
        <strain evidence="1">SQ_2022a</strain>
    </source>
</reference>